<dbReference type="EMBL" id="JBBPBN010000051">
    <property type="protein sequence ID" value="KAK8991805.1"/>
    <property type="molecule type" value="Genomic_DNA"/>
</dbReference>
<comment type="caution">
    <text evidence="1">The sequence shown here is derived from an EMBL/GenBank/DDBJ whole genome shotgun (WGS) entry which is preliminary data.</text>
</comment>
<sequence>MLVVHDHLKSAQIVAHDHQLVDLGLSSNWMDLIEGLSRPGLQATRPQNRPTQTYRAGLVPGLATSPLSGECHGIMVTERLGLALETTAHTTTVNLISTTDDEITL</sequence>
<evidence type="ECO:0000313" key="1">
    <source>
        <dbReference type="EMBL" id="KAK8991805.1"/>
    </source>
</evidence>
<reference evidence="1 2" key="1">
    <citation type="journal article" date="2024" name="G3 (Bethesda)">
        <title>Genome assembly of Hibiscus sabdariffa L. provides insights into metabolisms of medicinal natural products.</title>
        <authorList>
            <person name="Kim T."/>
        </authorList>
    </citation>
    <scope>NUCLEOTIDE SEQUENCE [LARGE SCALE GENOMIC DNA]</scope>
    <source>
        <strain evidence="1">TK-2024</strain>
        <tissue evidence="1">Old leaves</tissue>
    </source>
</reference>
<gene>
    <name evidence="1" type="ORF">V6N11_044705</name>
</gene>
<dbReference type="Proteomes" id="UP001396334">
    <property type="component" value="Unassembled WGS sequence"/>
</dbReference>
<protein>
    <submittedName>
        <fullName evidence="1">Uncharacterized protein</fullName>
    </submittedName>
</protein>
<organism evidence="1 2">
    <name type="scientific">Hibiscus sabdariffa</name>
    <name type="common">roselle</name>
    <dbReference type="NCBI Taxonomy" id="183260"/>
    <lineage>
        <taxon>Eukaryota</taxon>
        <taxon>Viridiplantae</taxon>
        <taxon>Streptophyta</taxon>
        <taxon>Embryophyta</taxon>
        <taxon>Tracheophyta</taxon>
        <taxon>Spermatophyta</taxon>
        <taxon>Magnoliopsida</taxon>
        <taxon>eudicotyledons</taxon>
        <taxon>Gunneridae</taxon>
        <taxon>Pentapetalae</taxon>
        <taxon>rosids</taxon>
        <taxon>malvids</taxon>
        <taxon>Malvales</taxon>
        <taxon>Malvaceae</taxon>
        <taxon>Malvoideae</taxon>
        <taxon>Hibiscus</taxon>
    </lineage>
</organism>
<name>A0ABR2PTQ1_9ROSI</name>
<proteinExistence type="predicted"/>
<accession>A0ABR2PTQ1</accession>
<keyword evidence="2" id="KW-1185">Reference proteome</keyword>
<evidence type="ECO:0000313" key="2">
    <source>
        <dbReference type="Proteomes" id="UP001396334"/>
    </source>
</evidence>